<organism evidence="3 4">
    <name type="scientific">Acinetobacter johnsonii</name>
    <dbReference type="NCBI Taxonomy" id="40214"/>
    <lineage>
        <taxon>Bacteria</taxon>
        <taxon>Pseudomonadati</taxon>
        <taxon>Pseudomonadota</taxon>
        <taxon>Gammaproteobacteria</taxon>
        <taxon>Moraxellales</taxon>
        <taxon>Moraxellaceae</taxon>
        <taxon>Acinetobacter</taxon>
    </lineage>
</organism>
<keyword evidence="3" id="KW-0347">Helicase</keyword>
<feature type="domain" description="SWIM-type" evidence="2">
    <location>
        <begin position="18"/>
        <end position="55"/>
    </location>
</feature>
<keyword evidence="3" id="KW-0378">Hydrolase</keyword>
<gene>
    <name evidence="3" type="ORF">DI542_10210</name>
</gene>
<evidence type="ECO:0000313" key="4">
    <source>
        <dbReference type="Proteomes" id="UP000249282"/>
    </source>
</evidence>
<reference evidence="3 4" key="1">
    <citation type="submission" date="2017-11" db="EMBL/GenBank/DDBJ databases">
        <title>Infants hospitalized years apart are colonized by the same room-sourced microbial strains.</title>
        <authorList>
            <person name="Brooks B."/>
            <person name="Olm M.R."/>
            <person name="Firek B.A."/>
            <person name="Baker R."/>
            <person name="Thomas B.C."/>
            <person name="Morowitz M.J."/>
            <person name="Banfield J.F."/>
        </authorList>
    </citation>
    <scope>NUCLEOTIDE SEQUENCE [LARGE SCALE GENOMIC DNA]</scope>
    <source>
        <strain evidence="3">S2_003_000_R3_20</strain>
    </source>
</reference>
<dbReference type="Pfam" id="PF04434">
    <property type="entry name" value="SWIM"/>
    <property type="match status" value="1"/>
</dbReference>
<dbReference type="GO" id="GO:0008270">
    <property type="term" value="F:zinc ion binding"/>
    <property type="evidence" value="ECO:0007669"/>
    <property type="project" value="UniProtKB-KW"/>
</dbReference>
<sequence>MLNTLIGKQLSSLRTDYYDTAITYNLKKDRLIDDDCTCPVGYNCKHAAALARLFFQEYRQEFQQRYAESQSPQGIAKRQRGDDQAQRWLNDFKGYLQQTEPEPSVKTNNYLIYLLDQSVSLKKLTVDVQKARRNKNGSIAGESYYTQYENITRKHLTLPEQKRQLFNQIYYYAKINSDERFYQSNLDISSILLEHFKSFIQSGDVYWQKKSHTALGQNKATTSNLDGNKGLNNRLSI</sequence>
<dbReference type="AlphaFoldDB" id="A0A2W5REE5"/>
<dbReference type="InterPro" id="IPR007527">
    <property type="entry name" value="Znf_SWIM"/>
</dbReference>
<evidence type="ECO:0000259" key="2">
    <source>
        <dbReference type="PROSITE" id="PS50966"/>
    </source>
</evidence>
<dbReference type="GO" id="GO:0004386">
    <property type="term" value="F:helicase activity"/>
    <property type="evidence" value="ECO:0007669"/>
    <property type="project" value="UniProtKB-KW"/>
</dbReference>
<keyword evidence="1" id="KW-0479">Metal-binding</keyword>
<dbReference type="PROSITE" id="PS50966">
    <property type="entry name" value="ZF_SWIM"/>
    <property type="match status" value="1"/>
</dbReference>
<keyword evidence="1" id="KW-0862">Zinc</keyword>
<comment type="caution">
    <text evidence="3">The sequence shown here is derived from an EMBL/GenBank/DDBJ whole genome shotgun (WGS) entry which is preliminary data.</text>
</comment>
<accession>A0A2W5REE5</accession>
<keyword evidence="3" id="KW-0067">ATP-binding</keyword>
<protein>
    <submittedName>
        <fullName evidence="3">Helicase SNF2</fullName>
    </submittedName>
</protein>
<name>A0A2W5REE5_ACIJO</name>
<evidence type="ECO:0000256" key="1">
    <source>
        <dbReference type="PROSITE-ProRule" id="PRU00325"/>
    </source>
</evidence>
<proteinExistence type="predicted"/>
<dbReference type="Proteomes" id="UP000249282">
    <property type="component" value="Unassembled WGS sequence"/>
</dbReference>
<dbReference type="EMBL" id="QFQJ01000052">
    <property type="protein sequence ID" value="PZQ88821.1"/>
    <property type="molecule type" value="Genomic_DNA"/>
</dbReference>
<keyword evidence="3" id="KW-0547">Nucleotide-binding</keyword>
<keyword evidence="1" id="KW-0863">Zinc-finger</keyword>
<evidence type="ECO:0000313" key="3">
    <source>
        <dbReference type="EMBL" id="PZQ88821.1"/>
    </source>
</evidence>